<accession>A0AA35LKL6</accession>
<keyword evidence="5" id="KW-1185">Reference proteome</keyword>
<dbReference type="EMBL" id="OX395143">
    <property type="protein sequence ID" value="CAI5797957.1"/>
    <property type="molecule type" value="Genomic_DNA"/>
</dbReference>
<keyword evidence="2" id="KW-1133">Transmembrane helix</keyword>
<name>A0AA35LKL6_9SAUR</name>
<feature type="signal peptide" evidence="3">
    <location>
        <begin position="1"/>
        <end position="25"/>
    </location>
</feature>
<gene>
    <name evidence="4" type="ORF">PODLI_1B029014</name>
</gene>
<sequence>MASPRELLLSLTLVWALVLLGGTKGAGPEGPCEAQVRYRESSAETGGSWLGTIALLSSVCATWLFVFYAIHCLCASKDRCSQGLEGDCDLRWKGSQAACGEGEENHLTASQELACTRTRGTSRKPVCSQAQQAYARQLACMEQELEGFLSEVRNRRNALGDIVVEERCPQNTERGQDKLRITVYEISDTEGAGRPQQRGRRRKMQLSY</sequence>
<reference evidence="4" key="1">
    <citation type="submission" date="2022-12" db="EMBL/GenBank/DDBJ databases">
        <authorList>
            <person name="Alioto T."/>
            <person name="Alioto T."/>
            <person name="Gomez Garrido J."/>
        </authorList>
    </citation>
    <scope>NUCLEOTIDE SEQUENCE</scope>
</reference>
<feature type="compositionally biased region" description="Basic residues" evidence="1">
    <location>
        <begin position="197"/>
        <end position="208"/>
    </location>
</feature>
<dbReference type="Proteomes" id="UP001178461">
    <property type="component" value="Chromosome 16"/>
</dbReference>
<evidence type="ECO:0000256" key="2">
    <source>
        <dbReference type="SAM" id="Phobius"/>
    </source>
</evidence>
<organism evidence="4 5">
    <name type="scientific">Podarcis lilfordi</name>
    <name type="common">Lilford's wall lizard</name>
    <dbReference type="NCBI Taxonomy" id="74358"/>
    <lineage>
        <taxon>Eukaryota</taxon>
        <taxon>Metazoa</taxon>
        <taxon>Chordata</taxon>
        <taxon>Craniata</taxon>
        <taxon>Vertebrata</taxon>
        <taxon>Euteleostomi</taxon>
        <taxon>Lepidosauria</taxon>
        <taxon>Squamata</taxon>
        <taxon>Bifurcata</taxon>
        <taxon>Unidentata</taxon>
        <taxon>Episquamata</taxon>
        <taxon>Laterata</taxon>
        <taxon>Lacertibaenia</taxon>
        <taxon>Lacertidae</taxon>
        <taxon>Podarcis</taxon>
    </lineage>
</organism>
<keyword evidence="2" id="KW-0472">Membrane</keyword>
<keyword evidence="2" id="KW-0812">Transmembrane</keyword>
<dbReference type="AlphaFoldDB" id="A0AA35LKL6"/>
<proteinExistence type="predicted"/>
<evidence type="ECO:0000313" key="5">
    <source>
        <dbReference type="Proteomes" id="UP001178461"/>
    </source>
</evidence>
<feature type="chain" id="PRO_5041352737" evidence="3">
    <location>
        <begin position="26"/>
        <end position="208"/>
    </location>
</feature>
<keyword evidence="3" id="KW-0732">Signal</keyword>
<protein>
    <submittedName>
        <fullName evidence="4">Uncharacterized protein</fullName>
    </submittedName>
</protein>
<evidence type="ECO:0000313" key="4">
    <source>
        <dbReference type="EMBL" id="CAI5797957.1"/>
    </source>
</evidence>
<feature type="region of interest" description="Disordered" evidence="1">
    <location>
        <begin position="189"/>
        <end position="208"/>
    </location>
</feature>
<evidence type="ECO:0000256" key="1">
    <source>
        <dbReference type="SAM" id="MobiDB-lite"/>
    </source>
</evidence>
<feature type="transmembrane region" description="Helical" evidence="2">
    <location>
        <begin position="49"/>
        <end position="70"/>
    </location>
</feature>
<evidence type="ECO:0000256" key="3">
    <source>
        <dbReference type="SAM" id="SignalP"/>
    </source>
</evidence>